<sequence length="151" mass="16113">MAEFSIGVEYCGLPKCCAKCQDFGQDCATPEPGVQTKQVWRVKQAHVVVLDKVAEGEGVKVAAVAKMDKGKEVVVDATPPVTPSALPTQEEFNKVINGVKPKPKKNATPVLHSNAFEVLCGSRMISVQPPPKKTTREGLRSQGGATKVVKS</sequence>
<protein>
    <submittedName>
        <fullName evidence="2">Uncharacterized protein</fullName>
    </submittedName>
</protein>
<gene>
    <name evidence="2" type="ORF">LTRI10_LOCUS43197</name>
</gene>
<evidence type="ECO:0000313" key="2">
    <source>
        <dbReference type="EMBL" id="CAL1403252.1"/>
    </source>
</evidence>
<keyword evidence="3" id="KW-1185">Reference proteome</keyword>
<reference evidence="2 3" key="1">
    <citation type="submission" date="2024-04" db="EMBL/GenBank/DDBJ databases">
        <authorList>
            <person name="Fracassetti M."/>
        </authorList>
    </citation>
    <scope>NUCLEOTIDE SEQUENCE [LARGE SCALE GENOMIC DNA]</scope>
</reference>
<dbReference type="EMBL" id="OZ034820">
    <property type="protein sequence ID" value="CAL1403252.1"/>
    <property type="molecule type" value="Genomic_DNA"/>
</dbReference>
<feature type="region of interest" description="Disordered" evidence="1">
    <location>
        <begin position="126"/>
        <end position="151"/>
    </location>
</feature>
<evidence type="ECO:0000256" key="1">
    <source>
        <dbReference type="SAM" id="MobiDB-lite"/>
    </source>
</evidence>
<dbReference type="AlphaFoldDB" id="A0AAV2FZ60"/>
<evidence type="ECO:0000313" key="3">
    <source>
        <dbReference type="Proteomes" id="UP001497516"/>
    </source>
</evidence>
<organism evidence="2 3">
    <name type="scientific">Linum trigynum</name>
    <dbReference type="NCBI Taxonomy" id="586398"/>
    <lineage>
        <taxon>Eukaryota</taxon>
        <taxon>Viridiplantae</taxon>
        <taxon>Streptophyta</taxon>
        <taxon>Embryophyta</taxon>
        <taxon>Tracheophyta</taxon>
        <taxon>Spermatophyta</taxon>
        <taxon>Magnoliopsida</taxon>
        <taxon>eudicotyledons</taxon>
        <taxon>Gunneridae</taxon>
        <taxon>Pentapetalae</taxon>
        <taxon>rosids</taxon>
        <taxon>fabids</taxon>
        <taxon>Malpighiales</taxon>
        <taxon>Linaceae</taxon>
        <taxon>Linum</taxon>
    </lineage>
</organism>
<accession>A0AAV2FZ60</accession>
<dbReference type="Proteomes" id="UP001497516">
    <property type="component" value="Chromosome 7"/>
</dbReference>
<name>A0AAV2FZ60_9ROSI</name>
<proteinExistence type="predicted"/>